<feature type="domain" description="Sushi" evidence="6">
    <location>
        <begin position="885"/>
        <end position="945"/>
    </location>
</feature>
<dbReference type="EMBL" id="SRMA01025248">
    <property type="protein sequence ID" value="TRY96925.1"/>
    <property type="molecule type" value="Genomic_DNA"/>
</dbReference>
<feature type="disulfide bond" evidence="5">
    <location>
        <begin position="855"/>
        <end position="882"/>
    </location>
</feature>
<evidence type="ECO:0000256" key="5">
    <source>
        <dbReference type="PROSITE-ProRule" id="PRU00302"/>
    </source>
</evidence>
<keyword evidence="4 5" id="KW-1015">Disulfide bond</keyword>
<dbReference type="SUPFAM" id="SSF57535">
    <property type="entry name" value="Complement control module/SCR domain"/>
    <property type="match status" value="20"/>
</dbReference>
<dbReference type="CDD" id="cd00033">
    <property type="entry name" value="CCP"/>
    <property type="match status" value="9"/>
</dbReference>
<evidence type="ECO:0000256" key="4">
    <source>
        <dbReference type="ARBA" id="ARBA00023157"/>
    </source>
</evidence>
<dbReference type="SMART" id="SM00032">
    <property type="entry name" value="CCP"/>
    <property type="match status" value="28"/>
</dbReference>
<keyword evidence="8" id="KW-1185">Reference proteome</keyword>
<dbReference type="Pfam" id="PF00084">
    <property type="entry name" value="Sushi"/>
    <property type="match status" value="10"/>
</dbReference>
<proteinExistence type="predicted"/>
<feature type="domain" description="Sushi" evidence="6">
    <location>
        <begin position="567"/>
        <end position="625"/>
    </location>
</feature>
<evidence type="ECO:0000256" key="1">
    <source>
        <dbReference type="ARBA" id="ARBA00004328"/>
    </source>
</evidence>
<name>A0A553R415_9TELE</name>
<feature type="domain" description="Sushi" evidence="6">
    <location>
        <begin position="502"/>
        <end position="565"/>
    </location>
</feature>
<dbReference type="InterPro" id="IPR000436">
    <property type="entry name" value="Sushi_SCR_CCP_dom"/>
</dbReference>
<feature type="domain" description="Sushi" evidence="6">
    <location>
        <begin position="824"/>
        <end position="884"/>
    </location>
</feature>
<evidence type="ECO:0000259" key="6">
    <source>
        <dbReference type="PROSITE" id="PS50923"/>
    </source>
</evidence>
<organism evidence="7 8">
    <name type="scientific">Danionella cerebrum</name>
    <dbReference type="NCBI Taxonomy" id="2873325"/>
    <lineage>
        <taxon>Eukaryota</taxon>
        <taxon>Metazoa</taxon>
        <taxon>Chordata</taxon>
        <taxon>Craniata</taxon>
        <taxon>Vertebrata</taxon>
        <taxon>Euteleostomi</taxon>
        <taxon>Actinopterygii</taxon>
        <taxon>Neopterygii</taxon>
        <taxon>Teleostei</taxon>
        <taxon>Ostariophysi</taxon>
        <taxon>Cypriniformes</taxon>
        <taxon>Danionidae</taxon>
        <taxon>Danioninae</taxon>
        <taxon>Danionella</taxon>
    </lineage>
</organism>
<feature type="domain" description="Sushi" evidence="6">
    <location>
        <begin position="1122"/>
        <end position="1185"/>
    </location>
</feature>
<feature type="disulfide bond" evidence="5">
    <location>
        <begin position="569"/>
        <end position="612"/>
    </location>
</feature>
<feature type="domain" description="Sushi" evidence="6">
    <location>
        <begin position="1244"/>
        <end position="1307"/>
    </location>
</feature>
<protein>
    <recommendedName>
        <fullName evidence="6">Sushi domain-containing protein</fullName>
    </recommendedName>
</protein>
<evidence type="ECO:0000256" key="3">
    <source>
        <dbReference type="ARBA" id="ARBA00022729"/>
    </source>
</evidence>
<keyword evidence="2 5" id="KW-0768">Sushi</keyword>
<keyword evidence="3" id="KW-0732">Signal</keyword>
<dbReference type="InterPro" id="IPR051503">
    <property type="entry name" value="ComplSys_Reg/VirEntry_Med"/>
</dbReference>
<comment type="subcellular location">
    <subcellularLocation>
        <location evidence="1">Virion</location>
    </subcellularLocation>
</comment>
<feature type="non-terminal residue" evidence="7">
    <location>
        <position position="1"/>
    </location>
</feature>
<sequence>CLRKDILYENIEPVVKSTYANGEIVKLVCIIGYSGFYKLRYEMASRFNERHCTINGWDNRIPVCEEVRCPVIHTNKDVTAFGQTGEASFGDVVEFKCASPDKNLNGHRTIHCTPNGYWSAPVPQCTVCFQTDINYENIDQVKQTSYADGHMLNVKCQMGFTGGYTLKCAKGEWKTVGVQRPCAKLKCGHPGNVTNADITPHTSEYTFGVTVVYTCQRGYKLTEITFTVPPIPNGEGDHPAEVYKKEITCETPRDQHVHSVYFWRTMKLYERQHYSCENGYKPIAVRGLATCTPAGLMPDPLCVVVTCQLKLTPGIKTIRPEGKTIFKVDESVEITCSSKLWTPFIRYGSTTSTCQSDGRWDQEPVCEETCELSITDSGAVRTIPERKTVFIVGEKVGLVCPYKDIQKIETFTCTNTGKWDYHPTCEEIKCQTPHGQHVFLPELHFRGETAIGRKRMYNCESGFQKMAEEATCTRNGWSPNPLCAEIMCQPPRLPNADIIADGTCQEQELKNVQIIDGDPSLSSPYTPGQVLIFKCTDNNMRFYGQRAIECGPDGRWNYPYPHCGGSIHCPLLTKNLRFVTVPEMKSIYRNSETLEYRCNEPYNVILAGVLMCQNGRWNGTYDCTSDICPPPPFIYNGDFSINTSRVDGIITAVSYSCQFLFELSKKQETFKCVDGMWENPPKCLRPCEIDAVVEKYNLQLPEEKVYVKHSETYKLNCQDGWNSRGLMNQVVVSCSDGNLEIDQSYVHEDEQMCCCRFKRLSFYRADCDTGNLNHENTDQVPPTSHADGQLLKLSCRMGFTGSLKFKCVKGEWKPVGAQRPCAKKKCGPPEEVSNAEFILQDETEFVFGARVVYTCNTGYEISGRVNQRTCRMEGWDNLPPVCEKKKCPPIETKPGVRATGNTEEGTYGDVVSFECDSQENTINGKKQIECTDMGEWSAPFPTCNEISCRAPPIPNGEAENPNKVYKKGEQLRYQCQSGYKPREGTPRCAAYGWTMNPECEVVTCEIKSHFGVEGISPDRVFFRARERVDIICSQEHWFSSTKQRTGFSTCRDDGQWDREPECREITCEPPRDQHVYVYYWGTMKLNNRKSYRCEHGYKPFKEEAVATCTAAGLMPKPLCLVVTCELKLTDGIKSADPGGKTVFKVDESVVIKCFSNSWNPFIRFGSTTSTCQSNGQWDQEPVCELITCAPPKDRSISNVHLWETMKVDEIKSYSCEPGYIPNGERAEATCTQDGLIPKPLCVEVKCEFRPNSEVEVFKPARKIDFRVGDTVEITCTSNSWIPSSKKNKETFTCQANGQWDKEPVCKAKETPCTVPNFEHGFFKWDSSKKNFFYSCDTDYKPFFGEKWWSSVTCDQGTWSHEPQCISKMNCGALPSIQNGKFEGNDNPTLKCDRGFKQSGGPIECIDGNWVSPPSCTVEKTCGDPPSVTDAVIMSEPKELYIDGDEVTYACRSPFVIYGESKVTCNKQGWTDQPTCELVTCEIKSHFGVEGISPDRTFFRVGERVDITCTEEHWFSSTKQRTGFSTCRDDGQWDREPECREITCEPPRDQHAYSDYIWRTMNLNERKRYHCQDGYKPFKEEAVATCTAAGLMPKPLCLGVTCELKLTPGIKTAKPEGKTVFRVDESVLITCLSNSWNPFIRHGSTISKCRSDGLWSLEPICEAKMNCGALPSIQNGKFEGNDNPTLKCDRGFKQSGGPIECIEGNWVSPPSCTVKKTCGDPPSVTDAVIMSEPKELYIDGDEVTYACRSPFVIYGESKVTCNKQGWTVQPTCEPKETPCTVPNLEHGFFNWDSSKKTGFYSCDTDYKPFFGEKWWSSVTCDQGTWSHEPQCISKMNCGALPSIQNGKFEGNDNPTLKCDRGFKQSGGPIECIEVCFQTDINYENIDQVKQTSYADGHMLNVKCQMGFTGGYTLKCAKGEWKTVGVQHPCAIVSCPCIKTNPGVRATVNTKNGTYSDVTSFECVSTGNTKNGTYVVTCELKLTDGIKSADPDGKTVFRVVITCAPPKDRSISNVHLWKTMKVDEIKSYSCEPGYIPNGERAEATCTQDGLIPKPLCVDVHEDEQMCCCRFKRLSFCRAVMKVAAPFQNKSCCSTF</sequence>
<feature type="domain" description="Sushi" evidence="6">
    <location>
        <begin position="1478"/>
        <end position="1540"/>
    </location>
</feature>
<dbReference type="STRING" id="623744.A0A553R415"/>
<comment type="caution">
    <text evidence="5">Lacks conserved residue(s) required for the propagation of feature annotation.</text>
</comment>
<dbReference type="PROSITE" id="PS50923">
    <property type="entry name" value="SUSHI"/>
    <property type="match status" value="15"/>
</dbReference>
<feature type="disulfide bond" evidence="5">
    <location>
        <begin position="1421"/>
        <end position="1464"/>
    </location>
</feature>
<gene>
    <name evidence="7" type="ORF">DNTS_014278</name>
</gene>
<feature type="domain" description="Sushi" evidence="6">
    <location>
        <begin position="1715"/>
        <end position="1773"/>
    </location>
</feature>
<feature type="domain" description="Sushi" evidence="6">
    <location>
        <begin position="626"/>
        <end position="685"/>
    </location>
</feature>
<dbReference type="Gene3D" id="2.10.70.10">
    <property type="entry name" value="Complement Module, domain 1"/>
    <property type="match status" value="19"/>
</dbReference>
<dbReference type="OrthoDB" id="10051774at2759"/>
<feature type="non-terminal residue" evidence="7">
    <location>
        <position position="2093"/>
    </location>
</feature>
<feature type="disulfide bond" evidence="5">
    <location>
        <begin position="69"/>
        <end position="112"/>
    </location>
</feature>
<feature type="domain" description="Sushi" evidence="6">
    <location>
        <begin position="1419"/>
        <end position="1477"/>
    </location>
</feature>
<feature type="domain" description="Sushi" evidence="6">
    <location>
        <begin position="1599"/>
        <end position="1662"/>
    </location>
</feature>
<evidence type="ECO:0000256" key="2">
    <source>
        <dbReference type="ARBA" id="ARBA00022659"/>
    </source>
</evidence>
<dbReference type="InterPro" id="IPR035976">
    <property type="entry name" value="Sushi/SCR/CCP_sf"/>
</dbReference>
<feature type="domain" description="Sushi" evidence="6">
    <location>
        <begin position="428"/>
        <end position="485"/>
    </location>
</feature>
<comment type="caution">
    <text evidence="7">The sequence shown here is derived from an EMBL/GenBank/DDBJ whole genome shotgun (WGS) entry which is preliminary data.</text>
</comment>
<dbReference type="PANTHER" id="PTHR45785:SF2">
    <property type="entry name" value="COMPLEMENT FACTOR H-RELATED"/>
    <property type="match status" value="1"/>
</dbReference>
<feature type="disulfide bond" evidence="5">
    <location>
        <begin position="1717"/>
        <end position="1760"/>
    </location>
</feature>
<feature type="domain" description="Sushi" evidence="6">
    <location>
        <begin position="67"/>
        <end position="127"/>
    </location>
</feature>
<dbReference type="PANTHER" id="PTHR45785">
    <property type="entry name" value="COMPLEMENT FACTOR H-RELATED"/>
    <property type="match status" value="1"/>
</dbReference>
<accession>A0A553R415</accession>
<feature type="domain" description="Sushi" evidence="6">
    <location>
        <begin position="305"/>
        <end position="368"/>
    </location>
</feature>
<feature type="domain" description="Sushi" evidence="6">
    <location>
        <begin position="946"/>
        <end position="1001"/>
    </location>
</feature>
<reference evidence="7 8" key="1">
    <citation type="journal article" date="2019" name="Sci. Data">
        <title>Hybrid genome assembly and annotation of Danionella translucida.</title>
        <authorList>
            <person name="Kadobianskyi M."/>
            <person name="Schulze L."/>
            <person name="Schuelke M."/>
            <person name="Judkewitz B."/>
        </authorList>
    </citation>
    <scope>NUCLEOTIDE SEQUENCE [LARGE SCALE GENOMIC DNA]</scope>
    <source>
        <strain evidence="7 8">Bolton</strain>
    </source>
</reference>
<evidence type="ECO:0000313" key="8">
    <source>
        <dbReference type="Proteomes" id="UP000316079"/>
    </source>
</evidence>
<evidence type="ECO:0000313" key="7">
    <source>
        <dbReference type="EMBL" id="TRY96925.1"/>
    </source>
</evidence>
<feature type="disulfide bond" evidence="5">
    <location>
        <begin position="887"/>
        <end position="930"/>
    </location>
</feature>
<dbReference type="Proteomes" id="UP000316079">
    <property type="component" value="Unassembled WGS sequence"/>
</dbReference>